<keyword evidence="8" id="KW-1185">Reference proteome</keyword>
<comment type="subcellular location">
    <subcellularLocation>
        <location evidence="1">Cytoplasm</location>
    </subcellularLocation>
</comment>
<dbReference type="FunFam" id="3.40.50.300:FF:000433">
    <property type="entry name" value="Estrogen sulfotransferase"/>
    <property type="match status" value="1"/>
</dbReference>
<feature type="domain" description="Sulfotransferase" evidence="6">
    <location>
        <begin position="34"/>
        <end position="286"/>
    </location>
</feature>
<evidence type="ECO:0000256" key="1">
    <source>
        <dbReference type="ARBA" id="ARBA00004496"/>
    </source>
</evidence>
<dbReference type="OrthoDB" id="205623at2759"/>
<feature type="non-terminal residue" evidence="7">
    <location>
        <position position="306"/>
    </location>
</feature>
<keyword evidence="3" id="KW-0963">Cytoplasm</keyword>
<evidence type="ECO:0000259" key="6">
    <source>
        <dbReference type="Pfam" id="PF00685"/>
    </source>
</evidence>
<comment type="similarity">
    <text evidence="2 5">Belongs to the sulfotransferase 1 family.</text>
</comment>
<evidence type="ECO:0000256" key="2">
    <source>
        <dbReference type="ARBA" id="ARBA00005771"/>
    </source>
</evidence>
<evidence type="ECO:0000313" key="8">
    <source>
        <dbReference type="Proteomes" id="UP000533954"/>
    </source>
</evidence>
<dbReference type="Proteomes" id="UP000533954">
    <property type="component" value="Unassembled WGS sequence"/>
</dbReference>
<dbReference type="SUPFAM" id="SSF52540">
    <property type="entry name" value="P-loop containing nucleoside triphosphate hydrolases"/>
    <property type="match status" value="1"/>
</dbReference>
<dbReference type="PANTHER" id="PTHR11783">
    <property type="entry name" value="SULFOTRANSFERASE SULT"/>
    <property type="match status" value="1"/>
</dbReference>
<dbReference type="GO" id="GO:0005737">
    <property type="term" value="C:cytoplasm"/>
    <property type="evidence" value="ECO:0007669"/>
    <property type="project" value="UniProtKB-SubCell"/>
</dbReference>
<dbReference type="InterPro" id="IPR000863">
    <property type="entry name" value="Sulfotransferase_dom"/>
</dbReference>
<dbReference type="EC" id="2.8.2.-" evidence="5"/>
<protein>
    <recommendedName>
        <fullName evidence="5">Sulfotransferase</fullName>
        <ecNumber evidence="5">2.8.2.-</ecNumber>
    </recommendedName>
</protein>
<keyword evidence="4 5" id="KW-0808">Transferase</keyword>
<evidence type="ECO:0000256" key="3">
    <source>
        <dbReference type="ARBA" id="ARBA00022490"/>
    </source>
</evidence>
<dbReference type="GO" id="GO:0008146">
    <property type="term" value="F:sulfotransferase activity"/>
    <property type="evidence" value="ECO:0007669"/>
    <property type="project" value="InterPro"/>
</dbReference>
<comment type="caution">
    <text evidence="7">The sequence shown here is derived from an EMBL/GenBank/DDBJ whole genome shotgun (WGS) entry which is preliminary data.</text>
</comment>
<gene>
    <name evidence="7" type="primary">Sult2b1</name>
    <name evidence="7" type="ORF">EUDELE_R01285</name>
</gene>
<evidence type="ECO:0000256" key="5">
    <source>
        <dbReference type="RuleBase" id="RU361155"/>
    </source>
</evidence>
<dbReference type="InterPro" id="IPR027417">
    <property type="entry name" value="P-loop_NTPase"/>
</dbReference>
<feature type="non-terminal residue" evidence="7">
    <location>
        <position position="1"/>
    </location>
</feature>
<name>A0A7K7VPA8_EUDEL</name>
<dbReference type="EMBL" id="VZSX01000268">
    <property type="protein sequence ID" value="NXA43259.1"/>
    <property type="molecule type" value="Genomic_DNA"/>
</dbReference>
<accession>A0A7K7VPA8</accession>
<proteinExistence type="inferred from homology"/>
<dbReference type="Gene3D" id="3.40.50.300">
    <property type="entry name" value="P-loop containing nucleotide triphosphate hydrolases"/>
    <property type="match status" value="1"/>
</dbReference>
<sequence length="306" mass="35405">MPVQYVVYNGIKFPPAYNSEHSLSFAHKEFLVRDDDVFNITYPKSDAPLLSLAGTVWMTEILSLIHSHGHPGWNQTILNSDRVPWFSTRLGLESALSYPSPRLLTCHLPRHIFPKSFSSSKAKVIYTVRNPRDVVVSYYYFCKMCNSYEDPTSFELFLRDFLNGELPHGSWFEHVRGWMEMKGSENFFFITYEELKKDLKGSVRRLCQFLGQDLDEDAVSSVVQNASFTSMRENPMCNSILLPSDIMDQTKGQFLRKGICGDWKNHFTVAQSETFDRIYYDKMQGLNTGFPWDTKSRLQPCFLTSK</sequence>
<dbReference type="AlphaFoldDB" id="A0A7K7VPA8"/>
<dbReference type="Pfam" id="PF00685">
    <property type="entry name" value="Sulfotransfer_1"/>
    <property type="match status" value="1"/>
</dbReference>
<organism evidence="7 8">
    <name type="scientific">Eudromia elegans</name>
    <name type="common">Elegant crested-tinamou</name>
    <dbReference type="NCBI Taxonomy" id="8805"/>
    <lineage>
        <taxon>Eukaryota</taxon>
        <taxon>Metazoa</taxon>
        <taxon>Chordata</taxon>
        <taxon>Craniata</taxon>
        <taxon>Vertebrata</taxon>
        <taxon>Euteleostomi</taxon>
        <taxon>Archelosauria</taxon>
        <taxon>Archosauria</taxon>
        <taxon>Dinosauria</taxon>
        <taxon>Saurischia</taxon>
        <taxon>Theropoda</taxon>
        <taxon>Coelurosauria</taxon>
        <taxon>Aves</taxon>
        <taxon>Palaeognathae</taxon>
        <taxon>Tinamiformes</taxon>
        <taxon>Tinamidae</taxon>
        <taxon>Eudromia</taxon>
    </lineage>
</organism>
<evidence type="ECO:0000256" key="4">
    <source>
        <dbReference type="ARBA" id="ARBA00022679"/>
    </source>
</evidence>
<reference evidence="7 8" key="1">
    <citation type="submission" date="2019-09" db="EMBL/GenBank/DDBJ databases">
        <title>Bird 10,000 Genomes (B10K) Project - Family phase.</title>
        <authorList>
            <person name="Zhang G."/>
        </authorList>
    </citation>
    <scope>NUCLEOTIDE SEQUENCE [LARGE SCALE GENOMIC DNA]</scope>
    <source>
        <strain evidence="7">B10K-LSUMZ-16893</strain>
    </source>
</reference>
<evidence type="ECO:0000313" key="7">
    <source>
        <dbReference type="EMBL" id="NXA43259.1"/>
    </source>
</evidence>